<dbReference type="AlphaFoldDB" id="A0A2I1H3J2"/>
<dbReference type="EMBL" id="LLXI01001386">
    <property type="protein sequence ID" value="PKY53431.1"/>
    <property type="molecule type" value="Genomic_DNA"/>
</dbReference>
<sequence>MTDFLKSSSLLISTTIKHYLNGPPRPSWDLKNHLTFAKFASSSNRTKTIEQLQSVNSVPVPSKTGVIINELKINNEYRNEAQVHLDKILKPYEHVLDPEWKNLKDDGIFAEWVQVPNDEWEKREVRKTILFLHGGAYIFLHKESHRPITSSLAKIANARVLVINYRLAPQNQFPAALHDALAAYLYLLNPPKDAGFEPLNPKNIVFAGDSAGGGLSLALGDDERLLDEVIYFAHRSAEPTKYKGPSYNAGKFEKSPFQTPTNTTLEIYEEMPHDFQMLMEHVCTTKSYERMAEFINRVTNILNEPLPPSSYNCVNVKGEFGPLKERHEKCLNWDKIGIVPS</sequence>
<evidence type="ECO:0000313" key="3">
    <source>
        <dbReference type="EMBL" id="PKY53431.1"/>
    </source>
</evidence>
<dbReference type="Pfam" id="PF07859">
    <property type="entry name" value="Abhydrolase_3"/>
    <property type="match status" value="1"/>
</dbReference>
<dbReference type="InterPro" id="IPR029058">
    <property type="entry name" value="AB_hydrolase_fold"/>
</dbReference>
<feature type="domain" description="Alpha/beta hydrolase fold-3" evidence="2">
    <location>
        <begin position="129"/>
        <end position="219"/>
    </location>
</feature>
<evidence type="ECO:0000256" key="1">
    <source>
        <dbReference type="ARBA" id="ARBA00022801"/>
    </source>
</evidence>
<dbReference type="PANTHER" id="PTHR48081:SF8">
    <property type="entry name" value="ALPHA_BETA HYDROLASE FOLD-3 DOMAIN-CONTAINING PROTEIN-RELATED"/>
    <property type="match status" value="1"/>
</dbReference>
<accession>A0A2I1H3J2</accession>
<reference evidence="3 4" key="1">
    <citation type="submission" date="2015-10" db="EMBL/GenBank/DDBJ databases">
        <title>Genome analyses suggest a sexual origin of heterokaryosis in a supposedly ancient asexual fungus.</title>
        <authorList>
            <person name="Ropars J."/>
            <person name="Sedzielewska K."/>
            <person name="Noel J."/>
            <person name="Charron P."/>
            <person name="Farinelli L."/>
            <person name="Marton T."/>
            <person name="Kruger M."/>
            <person name="Pelin A."/>
            <person name="Brachmann A."/>
            <person name="Corradi N."/>
        </authorList>
    </citation>
    <scope>NUCLEOTIDE SEQUENCE [LARGE SCALE GENOMIC DNA]</scope>
    <source>
        <strain evidence="3 4">A4</strain>
    </source>
</reference>
<dbReference type="Proteomes" id="UP000234323">
    <property type="component" value="Unassembled WGS sequence"/>
</dbReference>
<dbReference type="PANTHER" id="PTHR48081">
    <property type="entry name" value="AB HYDROLASE SUPERFAMILY PROTEIN C4A8.06C"/>
    <property type="match status" value="1"/>
</dbReference>
<keyword evidence="1" id="KW-0378">Hydrolase</keyword>
<dbReference type="Gene3D" id="3.40.50.1820">
    <property type="entry name" value="alpha/beta hydrolase"/>
    <property type="match status" value="2"/>
</dbReference>
<name>A0A2I1H3J2_9GLOM</name>
<gene>
    <name evidence="3" type="ORF">RhiirA4_447620</name>
</gene>
<keyword evidence="4" id="KW-1185">Reference proteome</keyword>
<proteinExistence type="predicted"/>
<dbReference type="SUPFAM" id="SSF53474">
    <property type="entry name" value="alpha/beta-Hydrolases"/>
    <property type="match status" value="1"/>
</dbReference>
<protein>
    <recommendedName>
        <fullName evidence="2">Alpha/beta hydrolase fold-3 domain-containing protein</fullName>
    </recommendedName>
</protein>
<organism evidence="3 4">
    <name type="scientific">Rhizophagus irregularis</name>
    <dbReference type="NCBI Taxonomy" id="588596"/>
    <lineage>
        <taxon>Eukaryota</taxon>
        <taxon>Fungi</taxon>
        <taxon>Fungi incertae sedis</taxon>
        <taxon>Mucoromycota</taxon>
        <taxon>Glomeromycotina</taxon>
        <taxon>Glomeromycetes</taxon>
        <taxon>Glomerales</taxon>
        <taxon>Glomeraceae</taxon>
        <taxon>Rhizophagus</taxon>
    </lineage>
</organism>
<dbReference type="GO" id="GO:0016787">
    <property type="term" value="F:hydrolase activity"/>
    <property type="evidence" value="ECO:0007669"/>
    <property type="project" value="UniProtKB-KW"/>
</dbReference>
<dbReference type="InterPro" id="IPR050300">
    <property type="entry name" value="GDXG_lipolytic_enzyme"/>
</dbReference>
<comment type="caution">
    <text evidence="3">The sequence shown here is derived from an EMBL/GenBank/DDBJ whole genome shotgun (WGS) entry which is preliminary data.</text>
</comment>
<dbReference type="VEuPathDB" id="FungiDB:RhiirA1_445454"/>
<evidence type="ECO:0000313" key="4">
    <source>
        <dbReference type="Proteomes" id="UP000234323"/>
    </source>
</evidence>
<evidence type="ECO:0000259" key="2">
    <source>
        <dbReference type="Pfam" id="PF07859"/>
    </source>
</evidence>
<dbReference type="InterPro" id="IPR013094">
    <property type="entry name" value="AB_hydrolase_3"/>
</dbReference>